<feature type="transmembrane region" description="Helical" evidence="6">
    <location>
        <begin position="64"/>
        <end position="89"/>
    </location>
</feature>
<dbReference type="GeneID" id="85491527"/>
<evidence type="ECO:0000256" key="3">
    <source>
        <dbReference type="ARBA" id="ARBA00022692"/>
    </source>
</evidence>
<evidence type="ECO:0000256" key="4">
    <source>
        <dbReference type="ARBA" id="ARBA00022989"/>
    </source>
</evidence>
<evidence type="ECO:0000256" key="1">
    <source>
        <dbReference type="ARBA" id="ARBA00004127"/>
    </source>
</evidence>
<dbReference type="SUPFAM" id="SSF103473">
    <property type="entry name" value="MFS general substrate transporter"/>
    <property type="match status" value="2"/>
</dbReference>
<dbReference type="GO" id="GO:0012505">
    <property type="term" value="C:endomembrane system"/>
    <property type="evidence" value="ECO:0007669"/>
    <property type="project" value="UniProtKB-SubCell"/>
</dbReference>
<evidence type="ECO:0000313" key="9">
    <source>
        <dbReference type="Proteomes" id="UP001233271"/>
    </source>
</evidence>
<feature type="transmembrane region" description="Helical" evidence="6">
    <location>
        <begin position="349"/>
        <end position="372"/>
    </location>
</feature>
<feature type="transmembrane region" description="Helical" evidence="6">
    <location>
        <begin position="190"/>
        <end position="212"/>
    </location>
</feature>
<feature type="transmembrane region" description="Helical" evidence="6">
    <location>
        <begin position="133"/>
        <end position="151"/>
    </location>
</feature>
<evidence type="ECO:0000259" key="7">
    <source>
        <dbReference type="PROSITE" id="PS50850"/>
    </source>
</evidence>
<feature type="transmembrane region" description="Helical" evidence="6">
    <location>
        <begin position="446"/>
        <end position="465"/>
    </location>
</feature>
<dbReference type="Pfam" id="PF07690">
    <property type="entry name" value="MFS_1"/>
    <property type="match status" value="1"/>
</dbReference>
<accession>A0AA48HY60</accession>
<dbReference type="PANTHER" id="PTHR23501">
    <property type="entry name" value="MAJOR FACILITATOR SUPERFAMILY"/>
    <property type="match status" value="1"/>
</dbReference>
<dbReference type="KEGG" id="ccac:CcaHIS019_0103740"/>
<dbReference type="PROSITE" id="PS50850">
    <property type="entry name" value="MFS"/>
    <property type="match status" value="1"/>
</dbReference>
<evidence type="ECO:0000313" key="8">
    <source>
        <dbReference type="EMBL" id="BEI87656.1"/>
    </source>
</evidence>
<dbReference type="GO" id="GO:0000329">
    <property type="term" value="C:fungal-type vacuole membrane"/>
    <property type="evidence" value="ECO:0007669"/>
    <property type="project" value="TreeGrafter"/>
</dbReference>
<dbReference type="InterPro" id="IPR036259">
    <property type="entry name" value="MFS_trans_sf"/>
</dbReference>
<feature type="transmembrane region" description="Helical" evidence="6">
    <location>
        <begin position="218"/>
        <end position="238"/>
    </location>
</feature>
<feature type="transmembrane region" description="Helical" evidence="6">
    <location>
        <begin position="101"/>
        <end position="121"/>
    </location>
</feature>
<dbReference type="InterPro" id="IPR011701">
    <property type="entry name" value="MFS"/>
</dbReference>
<dbReference type="Proteomes" id="UP001233271">
    <property type="component" value="Chromosome 1"/>
</dbReference>
<feature type="transmembrane region" description="Helical" evidence="6">
    <location>
        <begin position="157"/>
        <end position="178"/>
    </location>
</feature>
<evidence type="ECO:0000256" key="6">
    <source>
        <dbReference type="SAM" id="Phobius"/>
    </source>
</evidence>
<feature type="transmembrane region" description="Helical" evidence="6">
    <location>
        <begin position="409"/>
        <end position="426"/>
    </location>
</feature>
<keyword evidence="9" id="KW-1185">Reference proteome</keyword>
<feature type="transmembrane region" description="Helical" evidence="6">
    <location>
        <begin position="384"/>
        <end position="402"/>
    </location>
</feature>
<feature type="transmembrane region" description="Helical" evidence="6">
    <location>
        <begin position="306"/>
        <end position="328"/>
    </location>
</feature>
<name>A0AA48HY60_9TREE</name>
<proteinExistence type="predicted"/>
<evidence type="ECO:0000256" key="2">
    <source>
        <dbReference type="ARBA" id="ARBA00022448"/>
    </source>
</evidence>
<dbReference type="GO" id="GO:0005886">
    <property type="term" value="C:plasma membrane"/>
    <property type="evidence" value="ECO:0007669"/>
    <property type="project" value="TreeGrafter"/>
</dbReference>
<feature type="transmembrane region" description="Helical" evidence="6">
    <location>
        <begin position="270"/>
        <end position="294"/>
    </location>
</feature>
<gene>
    <name evidence="8" type="ORF">CcaverHIS019_0103740</name>
</gene>
<protein>
    <recommendedName>
        <fullName evidence="7">Major facilitator superfamily (MFS) profile domain-containing protein</fullName>
    </recommendedName>
</protein>
<feature type="transmembrane region" description="Helical" evidence="6">
    <location>
        <begin position="547"/>
        <end position="566"/>
    </location>
</feature>
<dbReference type="RefSeq" id="XP_060452922.1">
    <property type="nucleotide sequence ID" value="XM_060599611.1"/>
</dbReference>
<dbReference type="Gene3D" id="1.20.1250.20">
    <property type="entry name" value="MFS general substrate transporter like domains"/>
    <property type="match status" value="2"/>
</dbReference>
<sequence length="586" mass="63098">MPSTTGAGQSALSERSLLLPGATNKRRRESVVEFATRVPEDFAPVLDSEPDKHYNLAGLTQTDFWLLCFSMWSCAFLSAFDGTIVATLLGPISSAFNATNLASWLGTAYLLSVCCFTPIYGRLCDIIGRQPSMLISLFFFSLGNVLCAVAPNMNFLIAARAIAGIGGGGLTSVGSTILSDIVPISYRGIFQGYGNIMFGMGSGLGAPLGGIINDHMGWRWAFYLQIPLLIIAGAMIWFKVQYTVGTPSSSGAATPEVQVSIWKKLRRIDWLGSFTLAVFIGLALLAVTLVTSSIDPEIAYSWSDNLIVGMFIGSAVFFCIFIYVELYVSAEPILPVELLSQRTPVAVAINNFTISVLSFGVMYSVPLFFMAVRLMSPSNAGAHLIPNSILGSLGSLGVGFAVRSTGRYYWLTVICGTFSILSSFLLSTWDEHTSEFWLWTSFGPMYFSLGAVTTLTIVALIADIGREHVAVATSLSYMFRTTGQVLGVSLSGALTQAVLQRELERRITGPGAQKIITKIRESSDSIRDLPPMQQAAAIASYQKALNAVFICAIIASTIGVISSMGIREIDMNAALHKPDDSDDDEA</sequence>
<evidence type="ECO:0000256" key="5">
    <source>
        <dbReference type="ARBA" id="ARBA00023136"/>
    </source>
</evidence>
<dbReference type="PANTHER" id="PTHR23501:SF191">
    <property type="entry name" value="VACUOLAR BASIC AMINO ACID TRANSPORTER 4"/>
    <property type="match status" value="1"/>
</dbReference>
<feature type="domain" description="Major facilitator superfamily (MFS) profile" evidence="7">
    <location>
        <begin position="67"/>
        <end position="570"/>
    </location>
</feature>
<organism evidence="8 9">
    <name type="scientific">Cutaneotrichosporon cavernicola</name>
    <dbReference type="NCBI Taxonomy" id="279322"/>
    <lineage>
        <taxon>Eukaryota</taxon>
        <taxon>Fungi</taxon>
        <taxon>Dikarya</taxon>
        <taxon>Basidiomycota</taxon>
        <taxon>Agaricomycotina</taxon>
        <taxon>Tremellomycetes</taxon>
        <taxon>Trichosporonales</taxon>
        <taxon>Trichosporonaceae</taxon>
        <taxon>Cutaneotrichosporon</taxon>
    </lineage>
</organism>
<dbReference type="InterPro" id="IPR020846">
    <property type="entry name" value="MFS_dom"/>
</dbReference>
<keyword evidence="3 6" id="KW-0812">Transmembrane</keyword>
<reference evidence="8" key="1">
    <citation type="journal article" date="2023" name="BMC Genomics">
        <title>Chromosome-level genome assemblies of Cutaneotrichosporon spp. (Trichosporonales, Basidiomycota) reveal imbalanced evolution between nucleotide sequences and chromosome synteny.</title>
        <authorList>
            <person name="Kobayashi Y."/>
            <person name="Kayamori A."/>
            <person name="Aoki K."/>
            <person name="Shiwa Y."/>
            <person name="Matsutani M."/>
            <person name="Fujita N."/>
            <person name="Sugita T."/>
            <person name="Iwasaki W."/>
            <person name="Tanaka N."/>
            <person name="Takashima M."/>
        </authorList>
    </citation>
    <scope>NUCLEOTIDE SEQUENCE</scope>
    <source>
        <strain evidence="8">HIS019</strain>
    </source>
</reference>
<comment type="subcellular location">
    <subcellularLocation>
        <location evidence="1">Endomembrane system</location>
        <topology evidence="1">Multi-pass membrane protein</topology>
    </subcellularLocation>
</comment>
<keyword evidence="4 6" id="KW-1133">Transmembrane helix</keyword>
<keyword evidence="5 6" id="KW-0472">Membrane</keyword>
<dbReference type="EMBL" id="AP028212">
    <property type="protein sequence ID" value="BEI87656.1"/>
    <property type="molecule type" value="Genomic_DNA"/>
</dbReference>
<dbReference type="GO" id="GO:0015174">
    <property type="term" value="F:basic amino acid transmembrane transporter activity"/>
    <property type="evidence" value="ECO:0007669"/>
    <property type="project" value="TreeGrafter"/>
</dbReference>
<keyword evidence="2" id="KW-0813">Transport</keyword>
<dbReference type="AlphaFoldDB" id="A0AA48HY60"/>